<feature type="coiled-coil region" evidence="1">
    <location>
        <begin position="192"/>
        <end position="246"/>
    </location>
</feature>
<feature type="compositionally biased region" description="Basic and acidic residues" evidence="2">
    <location>
        <begin position="82"/>
        <end position="102"/>
    </location>
</feature>
<dbReference type="AlphaFoldDB" id="A0A1X7TSQ8"/>
<reference evidence="3" key="1">
    <citation type="submission" date="2017-05" db="UniProtKB">
        <authorList>
            <consortium name="EnsemblMetazoa"/>
        </authorList>
    </citation>
    <scope>IDENTIFICATION</scope>
</reference>
<organism evidence="3">
    <name type="scientific">Amphimedon queenslandica</name>
    <name type="common">Sponge</name>
    <dbReference type="NCBI Taxonomy" id="400682"/>
    <lineage>
        <taxon>Eukaryota</taxon>
        <taxon>Metazoa</taxon>
        <taxon>Porifera</taxon>
        <taxon>Demospongiae</taxon>
        <taxon>Heteroscleromorpha</taxon>
        <taxon>Haplosclerida</taxon>
        <taxon>Niphatidae</taxon>
        <taxon>Amphimedon</taxon>
    </lineage>
</organism>
<accession>A0A1X7TSQ8</accession>
<protein>
    <submittedName>
        <fullName evidence="3">Uncharacterized protein</fullName>
    </submittedName>
</protein>
<feature type="compositionally biased region" description="Basic and acidic residues" evidence="2">
    <location>
        <begin position="40"/>
        <end position="51"/>
    </location>
</feature>
<evidence type="ECO:0000256" key="1">
    <source>
        <dbReference type="SAM" id="Coils"/>
    </source>
</evidence>
<feature type="region of interest" description="Disordered" evidence="2">
    <location>
        <begin position="1"/>
        <end position="51"/>
    </location>
</feature>
<proteinExistence type="predicted"/>
<dbReference type="EnsemblMetazoa" id="Aqu2.1.18000_001">
    <property type="protein sequence ID" value="Aqu2.1.18000_001"/>
    <property type="gene ID" value="Aqu2.1.18000"/>
</dbReference>
<feature type="compositionally biased region" description="Acidic residues" evidence="2">
    <location>
        <begin position="108"/>
        <end position="119"/>
    </location>
</feature>
<evidence type="ECO:0000256" key="2">
    <source>
        <dbReference type="SAM" id="MobiDB-lite"/>
    </source>
</evidence>
<feature type="compositionally biased region" description="Basic and acidic residues" evidence="2">
    <location>
        <begin position="13"/>
        <end position="32"/>
    </location>
</feature>
<name>A0A1X7TSQ8_AMPQE</name>
<dbReference type="InParanoid" id="A0A1X7TSQ8"/>
<sequence>MAAPIEDVLIEVHPSDAEKEVREKEKETEERGQKKKGKETKRTQTKREETIQRRMFYLQTLGKKEGRSLDWEQFRPALKRQLELIEGRRERGEIKDSNDGKETGVGSETEETEETEMGEDTGKGGETEREREGKEIQKNSVTELGMDLTPNPKRRRTGTDDEFDKGATESANTTPPTESIDWEEMIQIHDALSKIEKEILQKQKEVQVAMDKASSAEYILGHQKRIEEMSIEVQSLKKKLEELHKNFKFKVDSSCKL</sequence>
<keyword evidence="1" id="KW-0175">Coiled coil</keyword>
<feature type="compositionally biased region" description="Basic and acidic residues" evidence="2">
    <location>
        <begin position="120"/>
        <end position="137"/>
    </location>
</feature>
<feature type="region of interest" description="Disordered" evidence="2">
    <location>
        <begin position="82"/>
        <end position="181"/>
    </location>
</feature>
<evidence type="ECO:0000313" key="3">
    <source>
        <dbReference type="EnsemblMetazoa" id="Aqu2.1.18000_001"/>
    </source>
</evidence>